<protein>
    <recommendedName>
        <fullName evidence="3 6">Genetic interactor of prohibitin 5, mitochondrial</fullName>
    </recommendedName>
</protein>
<comment type="caution">
    <text evidence="7">The sequence shown here is derived from an EMBL/GenBank/DDBJ whole genome shotgun (WGS) entry which is preliminary data.</text>
</comment>
<evidence type="ECO:0000256" key="2">
    <source>
        <dbReference type="ARBA" id="ARBA00008036"/>
    </source>
</evidence>
<evidence type="ECO:0000256" key="6">
    <source>
        <dbReference type="RuleBase" id="RU363007"/>
    </source>
</evidence>
<evidence type="ECO:0000256" key="4">
    <source>
        <dbReference type="ARBA" id="ARBA00023128"/>
    </source>
</evidence>
<evidence type="ECO:0000313" key="7">
    <source>
        <dbReference type="EMBL" id="GAV47767.1"/>
    </source>
</evidence>
<evidence type="ECO:0000256" key="3">
    <source>
        <dbReference type="ARBA" id="ARBA00018341"/>
    </source>
</evidence>
<accession>A0A1Q2ZWD1</accession>
<dbReference type="EMBL" id="BDGX01000009">
    <property type="protein sequence ID" value="GAV47767.1"/>
    <property type="molecule type" value="Genomic_DNA"/>
</dbReference>
<sequence>MVSSNLQELIPALSRSIRQLPLHIETQKVLEFYCRNSSYKSLLVAQDISEFEKHNDHKYLEALIQKTHFLWDNPLPPFLKRFQLYHKELTNHWPYEYQRSLLSMSNPRKESQGYLWRDGKELALSNLRFEKHRWADENIIERLSPEQGTQLLHSIFHQYFFLKSHARLCYNNRKIPVPIVEIPLRPMGNDVADCRIRNLFKRKTAVVWNLLAWENRPLSTRNEQLLGEIITKSETRSMRRLYQRASRRAYVVTNEGKDPNGLQVPEFRPGEILQMSI</sequence>
<dbReference type="Proteomes" id="UP000187013">
    <property type="component" value="Unassembled WGS sequence"/>
</dbReference>
<evidence type="ECO:0000256" key="5">
    <source>
        <dbReference type="ARBA" id="ARBA00025061"/>
    </source>
</evidence>
<dbReference type="AlphaFoldDB" id="A0A1Q2ZWD1"/>
<evidence type="ECO:0000256" key="1">
    <source>
        <dbReference type="ARBA" id="ARBA00004173"/>
    </source>
</evidence>
<comment type="subcellular location">
    <subcellularLocation>
        <location evidence="1 6">Mitochondrion</location>
    </subcellularLocation>
</comment>
<dbReference type="InterPro" id="IPR031455">
    <property type="entry name" value="Gep5"/>
</dbReference>
<organism evidence="7 8">
    <name type="scientific">Zygosaccharomyces rouxii</name>
    <dbReference type="NCBI Taxonomy" id="4956"/>
    <lineage>
        <taxon>Eukaryota</taxon>
        <taxon>Fungi</taxon>
        <taxon>Dikarya</taxon>
        <taxon>Ascomycota</taxon>
        <taxon>Saccharomycotina</taxon>
        <taxon>Saccharomycetes</taxon>
        <taxon>Saccharomycetales</taxon>
        <taxon>Saccharomycetaceae</taxon>
        <taxon>Zygosaccharomyces</taxon>
    </lineage>
</organism>
<dbReference type="OrthoDB" id="4066262at2759"/>
<evidence type="ECO:0000313" key="8">
    <source>
        <dbReference type="Proteomes" id="UP000187013"/>
    </source>
</evidence>
<dbReference type="Pfam" id="PF17053">
    <property type="entry name" value="GEP5"/>
    <property type="match status" value="1"/>
</dbReference>
<comment type="function">
    <text evidence="5 6">Essential for respiratory growth and required for maintenance of mtDNA. Required for cell survival in the absence of prohibitins.</text>
</comment>
<comment type="similarity">
    <text evidence="2 6">Belongs to the GEP5 family.</text>
</comment>
<proteinExistence type="inferred from homology"/>
<dbReference type="eggNOG" id="ENOG502S2Q8">
    <property type="taxonomic scope" value="Eukaryota"/>
</dbReference>
<dbReference type="GO" id="GO:0005739">
    <property type="term" value="C:mitochondrion"/>
    <property type="evidence" value="ECO:0007669"/>
    <property type="project" value="UniProtKB-SubCell"/>
</dbReference>
<keyword evidence="4 6" id="KW-0496">Mitochondrion</keyword>
<reference evidence="7 8" key="1">
    <citation type="submission" date="2016-08" db="EMBL/GenBank/DDBJ databases">
        <title>Draft genome sequence of allopolyploid Zygosaccharomyces rouxii.</title>
        <authorList>
            <person name="Watanabe J."/>
            <person name="Uehara K."/>
            <person name="Mogi Y."/>
            <person name="Tsukioka Y."/>
        </authorList>
    </citation>
    <scope>NUCLEOTIDE SEQUENCE [LARGE SCALE GENOMIC DNA]</scope>
    <source>
        <strain evidence="7 8">NBRC 110957</strain>
    </source>
</reference>
<dbReference type="OMA" id="FWPYERH"/>
<gene>
    <name evidence="7" type="ORF">ZYGR_0I00630</name>
</gene>
<name>A0A1Q2ZWD1_ZYGRO</name>